<gene>
    <name evidence="6" type="ORF">ACFPP7_24580</name>
</gene>
<dbReference type="Proteomes" id="UP001596084">
    <property type="component" value="Unassembled WGS sequence"/>
</dbReference>
<dbReference type="InterPro" id="IPR038488">
    <property type="entry name" value="Integrase_DNA-bd_sf"/>
</dbReference>
<keyword evidence="7" id="KW-1185">Reference proteome</keyword>
<evidence type="ECO:0000256" key="1">
    <source>
        <dbReference type="ARBA" id="ARBA00008857"/>
    </source>
</evidence>
<feature type="compositionally biased region" description="Basic and acidic residues" evidence="4">
    <location>
        <begin position="72"/>
        <end position="89"/>
    </location>
</feature>
<evidence type="ECO:0000259" key="5">
    <source>
        <dbReference type="Pfam" id="PF13356"/>
    </source>
</evidence>
<dbReference type="InterPro" id="IPR050808">
    <property type="entry name" value="Phage_Integrase"/>
</dbReference>
<name>A0ABW0QHE7_9BURK</name>
<evidence type="ECO:0000256" key="3">
    <source>
        <dbReference type="ARBA" id="ARBA00023172"/>
    </source>
</evidence>
<protein>
    <submittedName>
        <fullName evidence="6">Tyrosine-type recombinase/integrase</fullName>
    </submittedName>
</protein>
<keyword evidence="3" id="KW-0233">DNA recombination</keyword>
<dbReference type="PANTHER" id="PTHR30629">
    <property type="entry name" value="PROPHAGE INTEGRASE"/>
    <property type="match status" value="1"/>
</dbReference>
<comment type="similarity">
    <text evidence="1">Belongs to the 'phage' integrase family.</text>
</comment>
<dbReference type="InterPro" id="IPR025166">
    <property type="entry name" value="Integrase_DNA_bind_dom"/>
</dbReference>
<accession>A0ABW0QHE7</accession>
<keyword evidence="2" id="KW-0229">DNA integration</keyword>
<sequence length="436" mass="48525">MFFDARSAKLLKPGQHMVIDGCPGLRLTVSATRKTWIYRYKSPTDGRMKQVAIGQWPAVTVQAAAAQWQALREQRGEGADPAAQRRTERQSALSEVMAPKILTVRLLVEAFITGHLKAQRKAAGARAGEVALLRLLDEQPTFAQMPAASVTRSVAFEVLDSKKATPTAAAKLRSLLGAGWDYALDAGRLDGEVPNWWRMVMKGRLKSKGKLVGGKHQGQQRRVLRAGEIGELLGWLPNMHELGSDATQMYLWTCARGVEIFGMRPEHVAEEADGWWWTVPKGQTKNARFSAGVDLRVPLIGRALEIVRRRLDAVGESGWLFEDARGEQYEQKDFSTYIYSLQPYSEKVSRRESEGLVIPVAGWSPHDLRRTGRTLLASLGCRDEIAEAIIGHLPKDIVGIYNAYTYDAERRHWLGELSRHLEGLAMPAQDGLPARP</sequence>
<dbReference type="PANTHER" id="PTHR30629:SF2">
    <property type="entry name" value="PROPHAGE INTEGRASE INTS-RELATED"/>
    <property type="match status" value="1"/>
</dbReference>
<feature type="region of interest" description="Disordered" evidence="4">
    <location>
        <begin position="72"/>
        <end position="91"/>
    </location>
</feature>
<dbReference type="Pfam" id="PF13356">
    <property type="entry name" value="Arm-DNA-bind_3"/>
    <property type="match status" value="1"/>
</dbReference>
<evidence type="ECO:0000313" key="7">
    <source>
        <dbReference type="Proteomes" id="UP001596084"/>
    </source>
</evidence>
<dbReference type="InterPro" id="IPR013762">
    <property type="entry name" value="Integrase-like_cat_sf"/>
</dbReference>
<dbReference type="InterPro" id="IPR011010">
    <property type="entry name" value="DNA_brk_join_enz"/>
</dbReference>
<dbReference type="SUPFAM" id="SSF56349">
    <property type="entry name" value="DNA breaking-rejoining enzymes"/>
    <property type="match status" value="1"/>
</dbReference>
<dbReference type="RefSeq" id="WP_068832015.1">
    <property type="nucleotide sequence ID" value="NZ_JBHSMX010000066.1"/>
</dbReference>
<evidence type="ECO:0000256" key="2">
    <source>
        <dbReference type="ARBA" id="ARBA00022908"/>
    </source>
</evidence>
<dbReference type="Gene3D" id="1.10.443.10">
    <property type="entry name" value="Intergrase catalytic core"/>
    <property type="match status" value="1"/>
</dbReference>
<reference evidence="7" key="1">
    <citation type="journal article" date="2019" name="Int. J. Syst. Evol. Microbiol.">
        <title>The Global Catalogue of Microorganisms (GCM) 10K type strain sequencing project: providing services to taxonomists for standard genome sequencing and annotation.</title>
        <authorList>
            <consortium name="The Broad Institute Genomics Platform"/>
            <consortium name="The Broad Institute Genome Sequencing Center for Infectious Disease"/>
            <person name="Wu L."/>
            <person name="Ma J."/>
        </authorList>
    </citation>
    <scope>NUCLEOTIDE SEQUENCE [LARGE SCALE GENOMIC DNA]</scope>
    <source>
        <strain evidence="7">CGMCC 4.7277</strain>
    </source>
</reference>
<comment type="caution">
    <text evidence="6">The sequence shown here is derived from an EMBL/GenBank/DDBJ whole genome shotgun (WGS) entry which is preliminary data.</text>
</comment>
<dbReference type="Gene3D" id="3.30.160.390">
    <property type="entry name" value="Integrase, DNA-binding domain"/>
    <property type="match status" value="1"/>
</dbReference>
<dbReference type="EMBL" id="JBHSMX010000066">
    <property type="protein sequence ID" value="MFC5524060.1"/>
    <property type="molecule type" value="Genomic_DNA"/>
</dbReference>
<evidence type="ECO:0000313" key="6">
    <source>
        <dbReference type="EMBL" id="MFC5524060.1"/>
    </source>
</evidence>
<proteinExistence type="inferred from homology"/>
<feature type="domain" description="Integrase DNA-binding" evidence="5">
    <location>
        <begin position="13"/>
        <end position="87"/>
    </location>
</feature>
<organism evidence="6 7">
    <name type="scientific">Polaromonas jejuensis</name>
    <dbReference type="NCBI Taxonomy" id="457502"/>
    <lineage>
        <taxon>Bacteria</taxon>
        <taxon>Pseudomonadati</taxon>
        <taxon>Pseudomonadota</taxon>
        <taxon>Betaproteobacteria</taxon>
        <taxon>Burkholderiales</taxon>
        <taxon>Comamonadaceae</taxon>
        <taxon>Polaromonas</taxon>
    </lineage>
</organism>
<evidence type="ECO:0000256" key="4">
    <source>
        <dbReference type="SAM" id="MobiDB-lite"/>
    </source>
</evidence>